<proteinExistence type="predicted"/>
<accession>A0ABT8WPQ3</accession>
<dbReference type="EMBL" id="JAUOEL010000004">
    <property type="protein sequence ID" value="MDO5975126.1"/>
    <property type="molecule type" value="Genomic_DNA"/>
</dbReference>
<gene>
    <name evidence="1" type="ORF">Q4Q40_13085</name>
</gene>
<evidence type="ECO:0000313" key="2">
    <source>
        <dbReference type="Proteomes" id="UP001176806"/>
    </source>
</evidence>
<dbReference type="Proteomes" id="UP001176806">
    <property type="component" value="Unassembled WGS sequence"/>
</dbReference>
<name>A0ABT8WPQ3_9FLAO</name>
<protein>
    <submittedName>
        <fullName evidence="1">Uncharacterized protein</fullName>
    </submittedName>
</protein>
<evidence type="ECO:0000313" key="1">
    <source>
        <dbReference type="EMBL" id="MDO5975126.1"/>
    </source>
</evidence>
<sequence length="42" mass="4623">MGKSSHAWVFKITTDSNQYAPNAIQKDVDKSLDGTKKVNLEG</sequence>
<dbReference type="RefSeq" id="WP_303302293.1">
    <property type="nucleotide sequence ID" value="NZ_BAABDA010000035.1"/>
</dbReference>
<comment type="caution">
    <text evidence="1">The sequence shown here is derived from an EMBL/GenBank/DDBJ whole genome shotgun (WGS) entry which is preliminary data.</text>
</comment>
<organism evidence="1 2">
    <name type="scientific">Flavivirga jejuensis</name>
    <dbReference type="NCBI Taxonomy" id="870487"/>
    <lineage>
        <taxon>Bacteria</taxon>
        <taxon>Pseudomonadati</taxon>
        <taxon>Bacteroidota</taxon>
        <taxon>Flavobacteriia</taxon>
        <taxon>Flavobacteriales</taxon>
        <taxon>Flavobacteriaceae</taxon>
        <taxon>Flavivirga</taxon>
    </lineage>
</organism>
<keyword evidence="2" id="KW-1185">Reference proteome</keyword>
<reference evidence="1" key="1">
    <citation type="submission" date="2023-07" db="EMBL/GenBank/DDBJ databases">
        <title>Two novel species in the genus Flavivirga.</title>
        <authorList>
            <person name="Kwon K."/>
        </authorList>
    </citation>
    <scope>NUCLEOTIDE SEQUENCE</scope>
    <source>
        <strain evidence="1">KACC 14158</strain>
    </source>
</reference>